<dbReference type="Gene3D" id="1.10.357.10">
    <property type="entry name" value="Tetracycline Repressor, domain 2"/>
    <property type="match status" value="1"/>
</dbReference>
<feature type="DNA-binding region" description="H-T-H motif" evidence="2">
    <location>
        <begin position="25"/>
        <end position="44"/>
    </location>
</feature>
<dbReference type="Proteomes" id="UP000184612">
    <property type="component" value="Unassembled WGS sequence"/>
</dbReference>
<feature type="domain" description="HTH tetR-type" evidence="3">
    <location>
        <begin position="2"/>
        <end position="62"/>
    </location>
</feature>
<name>A0A1M7YG26_9FIRM</name>
<dbReference type="SUPFAM" id="SSF46689">
    <property type="entry name" value="Homeodomain-like"/>
    <property type="match status" value="1"/>
</dbReference>
<evidence type="ECO:0000256" key="1">
    <source>
        <dbReference type="ARBA" id="ARBA00023125"/>
    </source>
</evidence>
<dbReference type="STRING" id="1121345.SAMN02745217_03247"/>
<dbReference type="PANTHER" id="PTHR43479">
    <property type="entry name" value="ACREF/ENVCD OPERON REPRESSOR-RELATED"/>
    <property type="match status" value="1"/>
</dbReference>
<dbReference type="PROSITE" id="PS50977">
    <property type="entry name" value="HTH_TETR_2"/>
    <property type="match status" value="1"/>
</dbReference>
<dbReference type="PRINTS" id="PR00455">
    <property type="entry name" value="HTHTETR"/>
</dbReference>
<keyword evidence="1 2" id="KW-0238">DNA-binding</keyword>
<evidence type="ECO:0000256" key="2">
    <source>
        <dbReference type="PROSITE-ProRule" id="PRU00335"/>
    </source>
</evidence>
<proteinExistence type="predicted"/>
<dbReference type="InterPro" id="IPR009057">
    <property type="entry name" value="Homeodomain-like_sf"/>
</dbReference>
<dbReference type="PANTHER" id="PTHR43479:SF11">
    <property type="entry name" value="ACREF_ENVCD OPERON REPRESSOR-RELATED"/>
    <property type="match status" value="1"/>
</dbReference>
<evidence type="ECO:0000313" key="4">
    <source>
        <dbReference type="EMBL" id="SHO51541.1"/>
    </source>
</evidence>
<dbReference type="InterPro" id="IPR001647">
    <property type="entry name" value="HTH_TetR"/>
</dbReference>
<reference evidence="4 5" key="1">
    <citation type="submission" date="2016-12" db="EMBL/GenBank/DDBJ databases">
        <authorList>
            <person name="Song W.-J."/>
            <person name="Kurnit D.M."/>
        </authorList>
    </citation>
    <scope>NUCLEOTIDE SEQUENCE [LARGE SCALE GENOMIC DNA]</scope>
    <source>
        <strain evidence="4 5">DSM 12503</strain>
    </source>
</reference>
<dbReference type="InterPro" id="IPR050624">
    <property type="entry name" value="HTH-type_Tx_Regulator"/>
</dbReference>
<dbReference type="OrthoDB" id="9808476at2"/>
<organism evidence="4 5">
    <name type="scientific">Anaerocolumna xylanovorans DSM 12503</name>
    <dbReference type="NCBI Taxonomy" id="1121345"/>
    <lineage>
        <taxon>Bacteria</taxon>
        <taxon>Bacillati</taxon>
        <taxon>Bacillota</taxon>
        <taxon>Clostridia</taxon>
        <taxon>Lachnospirales</taxon>
        <taxon>Lachnospiraceae</taxon>
        <taxon>Anaerocolumna</taxon>
    </lineage>
</organism>
<protein>
    <submittedName>
        <fullName evidence="4">Transcriptional regulator, TetR family</fullName>
    </submittedName>
</protein>
<dbReference type="RefSeq" id="WP_073589893.1">
    <property type="nucleotide sequence ID" value="NZ_FRFD01000009.1"/>
</dbReference>
<evidence type="ECO:0000313" key="5">
    <source>
        <dbReference type="Proteomes" id="UP000184612"/>
    </source>
</evidence>
<dbReference type="Pfam" id="PF00440">
    <property type="entry name" value="TetR_N"/>
    <property type="match status" value="1"/>
</dbReference>
<accession>A0A1M7YG26</accession>
<gene>
    <name evidence="4" type="ORF">SAMN02745217_03247</name>
</gene>
<dbReference type="EMBL" id="FRFD01000009">
    <property type="protein sequence ID" value="SHO51541.1"/>
    <property type="molecule type" value="Genomic_DNA"/>
</dbReference>
<dbReference type="GO" id="GO:0003677">
    <property type="term" value="F:DNA binding"/>
    <property type="evidence" value="ECO:0007669"/>
    <property type="project" value="UniProtKB-UniRule"/>
</dbReference>
<dbReference type="AlphaFoldDB" id="A0A1M7YG26"/>
<sequence>MRDTKETILEKALALFSVKGYDGVSMSDIADAVGIKAASIYKHYSGKEDIFYTIVQRFEEKTESIFEPALPDGREYLDISRETLVYMIQQTFQVYAEEPFVSKCRKLFLISAFNREDIGNLYAKYFIVAPMQYQAAIFEIILKAKALEGRDTAMMAYHFYTPILILLQEYDYKNITMEEALKKIELLVTQFAEVYGL</sequence>
<evidence type="ECO:0000259" key="3">
    <source>
        <dbReference type="PROSITE" id="PS50977"/>
    </source>
</evidence>
<keyword evidence="5" id="KW-1185">Reference proteome</keyword>